<protein>
    <submittedName>
        <fullName evidence="8">Glycoside hydrolase family 43 protein</fullName>
    </submittedName>
</protein>
<dbReference type="InterPro" id="IPR051795">
    <property type="entry name" value="Glycosyl_Hydrlase_43"/>
</dbReference>
<organism evidence="8 9">
    <name type="scientific">Hyaloscypha bicolor E</name>
    <dbReference type="NCBI Taxonomy" id="1095630"/>
    <lineage>
        <taxon>Eukaryota</taxon>
        <taxon>Fungi</taxon>
        <taxon>Dikarya</taxon>
        <taxon>Ascomycota</taxon>
        <taxon>Pezizomycotina</taxon>
        <taxon>Leotiomycetes</taxon>
        <taxon>Helotiales</taxon>
        <taxon>Hyaloscyphaceae</taxon>
        <taxon>Hyaloscypha</taxon>
        <taxon>Hyaloscypha bicolor</taxon>
    </lineage>
</organism>
<dbReference type="PANTHER" id="PTHR42812:SF12">
    <property type="entry name" value="BETA-XYLOSIDASE-RELATED"/>
    <property type="match status" value="1"/>
</dbReference>
<feature type="active site" description="Proton donor" evidence="4">
    <location>
        <position position="177"/>
    </location>
</feature>
<dbReference type="GO" id="GO:0005975">
    <property type="term" value="P:carbohydrate metabolic process"/>
    <property type="evidence" value="ECO:0007669"/>
    <property type="project" value="InterPro"/>
</dbReference>
<dbReference type="Pfam" id="PF17851">
    <property type="entry name" value="GH43_C2"/>
    <property type="match status" value="1"/>
</dbReference>
<reference evidence="8 9" key="1">
    <citation type="submission" date="2016-04" db="EMBL/GenBank/DDBJ databases">
        <title>A degradative enzymes factory behind the ericoid mycorrhizal symbiosis.</title>
        <authorList>
            <consortium name="DOE Joint Genome Institute"/>
            <person name="Martino E."/>
            <person name="Morin E."/>
            <person name="Grelet G."/>
            <person name="Kuo A."/>
            <person name="Kohler A."/>
            <person name="Daghino S."/>
            <person name="Barry K."/>
            <person name="Choi C."/>
            <person name="Cichocki N."/>
            <person name="Clum A."/>
            <person name="Copeland A."/>
            <person name="Hainaut M."/>
            <person name="Haridas S."/>
            <person name="Labutti K."/>
            <person name="Lindquist E."/>
            <person name="Lipzen A."/>
            <person name="Khouja H.-R."/>
            <person name="Murat C."/>
            <person name="Ohm R."/>
            <person name="Olson A."/>
            <person name="Spatafora J."/>
            <person name="Veneault-Fourrey C."/>
            <person name="Henrissat B."/>
            <person name="Grigoriev I."/>
            <person name="Martin F."/>
            <person name="Perotto S."/>
        </authorList>
    </citation>
    <scope>NUCLEOTIDE SEQUENCE [LARGE SCALE GENOMIC DNA]</scope>
    <source>
        <strain evidence="8 9">E</strain>
    </source>
</reference>
<dbReference type="Gene3D" id="2.115.10.20">
    <property type="entry name" value="Glycosyl hydrolase domain, family 43"/>
    <property type="match status" value="1"/>
</dbReference>
<dbReference type="CDD" id="cd18617">
    <property type="entry name" value="GH43_XynB-like"/>
    <property type="match status" value="1"/>
</dbReference>
<dbReference type="Gene3D" id="2.60.120.200">
    <property type="match status" value="1"/>
</dbReference>
<dbReference type="GO" id="GO:0004553">
    <property type="term" value="F:hydrolase activity, hydrolyzing O-glycosyl compounds"/>
    <property type="evidence" value="ECO:0007669"/>
    <property type="project" value="InterPro"/>
</dbReference>
<keyword evidence="9" id="KW-1185">Reference proteome</keyword>
<dbReference type="AlphaFoldDB" id="A0A2J6TG69"/>
<evidence type="ECO:0000256" key="5">
    <source>
        <dbReference type="PIRSR" id="PIRSR606710-2"/>
    </source>
</evidence>
<accession>A0A2J6TG69</accession>
<comment type="similarity">
    <text evidence="1 6">Belongs to the glycosyl hydrolase 43 family.</text>
</comment>
<gene>
    <name evidence="8" type="ORF">K444DRAFT_586794</name>
</gene>
<dbReference type="SUPFAM" id="SSF75005">
    <property type="entry name" value="Arabinanase/levansucrase/invertase"/>
    <property type="match status" value="1"/>
</dbReference>
<dbReference type="RefSeq" id="XP_024738915.1">
    <property type="nucleotide sequence ID" value="XM_024877995.1"/>
</dbReference>
<evidence type="ECO:0000256" key="4">
    <source>
        <dbReference type="PIRSR" id="PIRSR606710-1"/>
    </source>
</evidence>
<feature type="active site" description="Proton acceptor" evidence="4">
    <location>
        <position position="16"/>
    </location>
</feature>
<dbReference type="Pfam" id="PF04616">
    <property type="entry name" value="Glyco_hydro_43"/>
    <property type="match status" value="1"/>
</dbReference>
<evidence type="ECO:0000313" key="8">
    <source>
        <dbReference type="EMBL" id="PMD62011.1"/>
    </source>
</evidence>
<dbReference type="InterPro" id="IPR013320">
    <property type="entry name" value="ConA-like_dom_sf"/>
</dbReference>
<dbReference type="InterPro" id="IPR041542">
    <property type="entry name" value="GH43_C2"/>
</dbReference>
<sequence>MSAKYTNPIISGFSPDPSVTFYDGTFFLVNSSFHIFPGIPIYASNDLNSWTQIEKILIATGGLFAATIRQHHGTFYVICTNDWGEGPNLIMRNFYVTTKDIWSGEWSDPIWFDFSGIDPSLFFDDDGRVYIQGSYRPSNLMELKCDIRQFEVEIETGKALSETTKIWDGFAGKDDAEGPHIYKKDGWYYLLTAEAATFEHHLIAMARSRNIWGPYESYENNPVLTAYGKGDMIQNTGHGDLFQDGDGKWWITALGIRNMDGCYPMGRETFLAPVEWPTGGWPQIEFPKLEFERTRISNMRSKEIPLPDESRRYEYVYIRTPNLDDFSFPFNNRVIKLIPRTTTLSSPTGTTTFVGKRQRLQASIATTTLQPVLVQSQKDNAIFAGLTVWKESIRHAEIYYDYHTSSICFSKTNKMLSDEPETKSQPLQLTDMIHFQIKCTPKVYELSYKMGSDGTWTKFGSMGAIEFSGYDFTGTMFGVFASTKSEEAGTEVTFEDFKIM</sequence>
<evidence type="ECO:0000256" key="1">
    <source>
        <dbReference type="ARBA" id="ARBA00009865"/>
    </source>
</evidence>
<evidence type="ECO:0000256" key="2">
    <source>
        <dbReference type="ARBA" id="ARBA00022801"/>
    </source>
</evidence>
<feature type="domain" description="Beta-xylosidase C-terminal Concanavalin A-like" evidence="7">
    <location>
        <begin position="313"/>
        <end position="498"/>
    </location>
</feature>
<evidence type="ECO:0000256" key="6">
    <source>
        <dbReference type="RuleBase" id="RU361187"/>
    </source>
</evidence>
<evidence type="ECO:0000256" key="3">
    <source>
        <dbReference type="ARBA" id="ARBA00023295"/>
    </source>
</evidence>
<dbReference type="OrthoDB" id="2139957at2759"/>
<evidence type="ECO:0000313" key="9">
    <source>
        <dbReference type="Proteomes" id="UP000235371"/>
    </source>
</evidence>
<keyword evidence="3 6" id="KW-0326">Glycosidase</keyword>
<name>A0A2J6TG69_9HELO</name>
<dbReference type="Proteomes" id="UP000235371">
    <property type="component" value="Unassembled WGS sequence"/>
</dbReference>
<dbReference type="EMBL" id="KZ613785">
    <property type="protein sequence ID" value="PMD62011.1"/>
    <property type="molecule type" value="Genomic_DNA"/>
</dbReference>
<proteinExistence type="inferred from homology"/>
<dbReference type="SUPFAM" id="SSF49899">
    <property type="entry name" value="Concanavalin A-like lectins/glucanases"/>
    <property type="match status" value="1"/>
</dbReference>
<dbReference type="STRING" id="1095630.A0A2J6TG69"/>
<dbReference type="InterPro" id="IPR006710">
    <property type="entry name" value="Glyco_hydro_43"/>
</dbReference>
<keyword evidence="2 6" id="KW-0378">Hydrolase</keyword>
<evidence type="ECO:0000259" key="7">
    <source>
        <dbReference type="Pfam" id="PF17851"/>
    </source>
</evidence>
<dbReference type="GeneID" id="36586072"/>
<dbReference type="PANTHER" id="PTHR42812">
    <property type="entry name" value="BETA-XYLOSIDASE"/>
    <property type="match status" value="1"/>
</dbReference>
<feature type="site" description="Important for catalytic activity, responsible for pKa modulation of the active site Glu and correct orientation of both the proton donor and substrate" evidence="5">
    <location>
        <position position="118"/>
    </location>
</feature>
<dbReference type="InParanoid" id="A0A2J6TG69"/>
<dbReference type="InterPro" id="IPR023296">
    <property type="entry name" value="Glyco_hydro_beta-prop_sf"/>
</dbReference>